<feature type="domain" description="C2H2-type" evidence="1">
    <location>
        <begin position="167"/>
        <end position="189"/>
    </location>
</feature>
<dbReference type="InterPro" id="IPR013087">
    <property type="entry name" value="Znf_C2H2_type"/>
</dbReference>
<evidence type="ECO:0000259" key="1">
    <source>
        <dbReference type="PROSITE" id="PS00028"/>
    </source>
</evidence>
<accession>A0AAV5VB24</accession>
<keyword evidence="3" id="KW-1185">Reference proteome</keyword>
<dbReference type="EMBL" id="BTSY01000002">
    <property type="protein sequence ID" value="GMT15418.1"/>
    <property type="molecule type" value="Genomic_DNA"/>
</dbReference>
<evidence type="ECO:0000313" key="3">
    <source>
        <dbReference type="Proteomes" id="UP001432322"/>
    </source>
</evidence>
<dbReference type="Proteomes" id="UP001432322">
    <property type="component" value="Unassembled WGS sequence"/>
</dbReference>
<dbReference type="PROSITE" id="PS00028">
    <property type="entry name" value="ZINC_FINGER_C2H2_1"/>
    <property type="match status" value="1"/>
</dbReference>
<dbReference type="SUPFAM" id="SSF57667">
    <property type="entry name" value="beta-beta-alpha zinc fingers"/>
    <property type="match status" value="1"/>
</dbReference>
<protein>
    <recommendedName>
        <fullName evidence="1">C2H2-type domain-containing protein</fullName>
    </recommendedName>
</protein>
<evidence type="ECO:0000313" key="2">
    <source>
        <dbReference type="EMBL" id="GMT15418.1"/>
    </source>
</evidence>
<organism evidence="2 3">
    <name type="scientific">Pristionchus fissidentatus</name>
    <dbReference type="NCBI Taxonomy" id="1538716"/>
    <lineage>
        <taxon>Eukaryota</taxon>
        <taxon>Metazoa</taxon>
        <taxon>Ecdysozoa</taxon>
        <taxon>Nematoda</taxon>
        <taxon>Chromadorea</taxon>
        <taxon>Rhabditida</taxon>
        <taxon>Rhabditina</taxon>
        <taxon>Diplogasteromorpha</taxon>
        <taxon>Diplogasteroidea</taxon>
        <taxon>Neodiplogasteridae</taxon>
        <taxon>Pristionchus</taxon>
    </lineage>
</organism>
<comment type="caution">
    <text evidence="2">The sequence shown here is derived from an EMBL/GenBank/DDBJ whole genome shotgun (WGS) entry which is preliminary data.</text>
</comment>
<dbReference type="AlphaFoldDB" id="A0AAV5VB24"/>
<proteinExistence type="predicted"/>
<gene>
    <name evidence="2" type="ORF">PFISCL1PPCAC_6715</name>
</gene>
<name>A0AAV5VB24_9BILA</name>
<dbReference type="InterPro" id="IPR036236">
    <property type="entry name" value="Znf_C2H2_sf"/>
</dbReference>
<reference evidence="2" key="1">
    <citation type="submission" date="2023-10" db="EMBL/GenBank/DDBJ databases">
        <title>Genome assembly of Pristionchus species.</title>
        <authorList>
            <person name="Yoshida K."/>
            <person name="Sommer R.J."/>
        </authorList>
    </citation>
    <scope>NUCLEOTIDE SEQUENCE</scope>
    <source>
        <strain evidence="2">RS5133</strain>
    </source>
</reference>
<sequence>MDKLDAAQKMEFEKMEYLIQKFSTDTREMVTASTKSAMKPSVTAAEPPAAALAATPKTAHTSLSVSSRLWARTPEEKGKAALNPVKKEAVAAKTKFEPLPRIIDTPEKLEEVLAEALGRIPPADPERGTLFDYAELFSAAKLVTKATMKKNGKDTWKKCLLSKPQECKMCNRHFNNTNILINHFLYRKHLDAMYAKGVSQKTVHLITNELRRLAWT</sequence>